<comment type="caution">
    <text evidence="2">The sequence shown here is derived from an EMBL/GenBank/DDBJ whole genome shotgun (WGS) entry which is preliminary data.</text>
</comment>
<feature type="compositionally biased region" description="Polar residues" evidence="1">
    <location>
        <begin position="230"/>
        <end position="260"/>
    </location>
</feature>
<feature type="compositionally biased region" description="Basic and acidic residues" evidence="1">
    <location>
        <begin position="278"/>
        <end position="290"/>
    </location>
</feature>
<dbReference type="EMBL" id="JARIHO010000013">
    <property type="protein sequence ID" value="KAJ7351199.1"/>
    <property type="molecule type" value="Genomic_DNA"/>
</dbReference>
<name>A0AAD7EUM3_9AGAR</name>
<reference evidence="2" key="1">
    <citation type="submission" date="2023-03" db="EMBL/GenBank/DDBJ databases">
        <title>Massive genome expansion in bonnet fungi (Mycena s.s.) driven by repeated elements and novel gene families across ecological guilds.</title>
        <authorList>
            <consortium name="Lawrence Berkeley National Laboratory"/>
            <person name="Harder C.B."/>
            <person name="Miyauchi S."/>
            <person name="Viragh M."/>
            <person name="Kuo A."/>
            <person name="Thoen E."/>
            <person name="Andreopoulos B."/>
            <person name="Lu D."/>
            <person name="Skrede I."/>
            <person name="Drula E."/>
            <person name="Henrissat B."/>
            <person name="Morin E."/>
            <person name="Kohler A."/>
            <person name="Barry K."/>
            <person name="LaButti K."/>
            <person name="Morin E."/>
            <person name="Salamov A."/>
            <person name="Lipzen A."/>
            <person name="Mereny Z."/>
            <person name="Hegedus B."/>
            <person name="Baldrian P."/>
            <person name="Stursova M."/>
            <person name="Weitz H."/>
            <person name="Taylor A."/>
            <person name="Grigoriev I.V."/>
            <person name="Nagy L.G."/>
            <person name="Martin F."/>
            <person name="Kauserud H."/>
        </authorList>
    </citation>
    <scope>NUCLEOTIDE SEQUENCE</scope>
    <source>
        <strain evidence="2">CBHHK002</strain>
    </source>
</reference>
<evidence type="ECO:0000313" key="3">
    <source>
        <dbReference type="Proteomes" id="UP001218218"/>
    </source>
</evidence>
<keyword evidence="3" id="KW-1185">Reference proteome</keyword>
<dbReference type="Proteomes" id="UP001218218">
    <property type="component" value="Unassembled WGS sequence"/>
</dbReference>
<accession>A0AAD7EUM3</accession>
<protein>
    <submittedName>
        <fullName evidence="2">Uncharacterized protein</fullName>
    </submittedName>
</protein>
<sequence>MSHTLPFSCGTNPIFPTAHSIAQPAAPDGVRPIIATPPTLPSTPAFPPLCAFGPTRLFGTAWRRRPSLLRAATSLARLETPSAMPSSYTTEKASGGVNPPRASLRGVAAPLLALSLWTTRHTRSAFSIIFFGVVQSIPTAILAAFSHTPSFSVHGVVPAIRLSLGTRSHNKPPFNRNSRKYAYVRSGPRHSKPAAAPYRLRCVSCSVTRSDDLCTIRSLSGRAHHVRISSSEAIKNQEGMSSHSRPSLATPPSIQQSRASSDAPDAFSALSTPASLERSIRRAPRPERPLAARGTI</sequence>
<evidence type="ECO:0000313" key="2">
    <source>
        <dbReference type="EMBL" id="KAJ7351199.1"/>
    </source>
</evidence>
<gene>
    <name evidence="2" type="ORF">DFH08DRAFT_1078336</name>
</gene>
<feature type="region of interest" description="Disordered" evidence="1">
    <location>
        <begin position="230"/>
        <end position="296"/>
    </location>
</feature>
<dbReference type="AlphaFoldDB" id="A0AAD7EUM3"/>
<evidence type="ECO:0000256" key="1">
    <source>
        <dbReference type="SAM" id="MobiDB-lite"/>
    </source>
</evidence>
<proteinExistence type="predicted"/>
<organism evidence="2 3">
    <name type="scientific">Mycena albidolilacea</name>
    <dbReference type="NCBI Taxonomy" id="1033008"/>
    <lineage>
        <taxon>Eukaryota</taxon>
        <taxon>Fungi</taxon>
        <taxon>Dikarya</taxon>
        <taxon>Basidiomycota</taxon>
        <taxon>Agaricomycotina</taxon>
        <taxon>Agaricomycetes</taxon>
        <taxon>Agaricomycetidae</taxon>
        <taxon>Agaricales</taxon>
        <taxon>Marasmiineae</taxon>
        <taxon>Mycenaceae</taxon>
        <taxon>Mycena</taxon>
    </lineage>
</organism>